<feature type="transmembrane region" description="Helical" evidence="6">
    <location>
        <begin position="265"/>
        <end position="285"/>
    </location>
</feature>
<feature type="transmembrane region" description="Helical" evidence="6">
    <location>
        <begin position="159"/>
        <end position="180"/>
    </location>
</feature>
<comment type="subcellular location">
    <subcellularLocation>
        <location evidence="1">Membrane</location>
        <topology evidence="1">Multi-pass membrane protein</topology>
    </subcellularLocation>
</comment>
<organism evidence="7 8">
    <name type="scientific">Buddleja alternifolia</name>
    <dbReference type="NCBI Taxonomy" id="168488"/>
    <lineage>
        <taxon>Eukaryota</taxon>
        <taxon>Viridiplantae</taxon>
        <taxon>Streptophyta</taxon>
        <taxon>Embryophyta</taxon>
        <taxon>Tracheophyta</taxon>
        <taxon>Spermatophyta</taxon>
        <taxon>Magnoliopsida</taxon>
        <taxon>eudicotyledons</taxon>
        <taxon>Gunneridae</taxon>
        <taxon>Pentapetalae</taxon>
        <taxon>asterids</taxon>
        <taxon>lamiids</taxon>
        <taxon>Lamiales</taxon>
        <taxon>Scrophulariaceae</taxon>
        <taxon>Buddlejeae</taxon>
        <taxon>Buddleja</taxon>
    </lineage>
</organism>
<evidence type="ECO:0000313" key="8">
    <source>
        <dbReference type="Proteomes" id="UP000826271"/>
    </source>
</evidence>
<keyword evidence="5 6" id="KW-0472">Membrane</keyword>
<dbReference type="AlphaFoldDB" id="A0AAV6Y2N0"/>
<dbReference type="NCBIfam" id="TIGR00797">
    <property type="entry name" value="matE"/>
    <property type="match status" value="1"/>
</dbReference>
<feature type="transmembrane region" description="Helical" evidence="6">
    <location>
        <begin position="386"/>
        <end position="406"/>
    </location>
</feature>
<dbReference type="CDD" id="cd13132">
    <property type="entry name" value="MATE_eukaryotic"/>
    <property type="match status" value="1"/>
</dbReference>
<evidence type="ECO:0000256" key="5">
    <source>
        <dbReference type="ARBA" id="ARBA00023136"/>
    </source>
</evidence>
<feature type="transmembrane region" description="Helical" evidence="6">
    <location>
        <begin position="448"/>
        <end position="469"/>
    </location>
</feature>
<reference evidence="7" key="1">
    <citation type="submission" date="2019-10" db="EMBL/GenBank/DDBJ databases">
        <authorList>
            <person name="Zhang R."/>
            <person name="Pan Y."/>
            <person name="Wang J."/>
            <person name="Ma R."/>
            <person name="Yu S."/>
        </authorList>
    </citation>
    <scope>NUCLEOTIDE SEQUENCE</scope>
    <source>
        <strain evidence="7">LA-IB0</strain>
        <tissue evidence="7">Leaf</tissue>
    </source>
</reference>
<name>A0AAV6Y2N0_9LAMI</name>
<feature type="transmembrane region" description="Helical" evidence="6">
    <location>
        <begin position="192"/>
        <end position="214"/>
    </location>
</feature>
<feature type="transmembrane region" description="Helical" evidence="6">
    <location>
        <begin position="305"/>
        <end position="323"/>
    </location>
</feature>
<evidence type="ECO:0000256" key="3">
    <source>
        <dbReference type="ARBA" id="ARBA00022692"/>
    </source>
</evidence>
<feature type="transmembrane region" description="Helical" evidence="6">
    <location>
        <begin position="418"/>
        <end position="442"/>
    </location>
</feature>
<feature type="transmembrane region" description="Helical" evidence="6">
    <location>
        <begin position="343"/>
        <end position="366"/>
    </location>
</feature>
<dbReference type="InterPro" id="IPR002528">
    <property type="entry name" value="MATE_fam"/>
</dbReference>
<feature type="transmembrane region" description="Helical" evidence="6">
    <location>
        <begin position="220"/>
        <end position="245"/>
    </location>
</feature>
<dbReference type="GO" id="GO:0016020">
    <property type="term" value="C:membrane"/>
    <property type="evidence" value="ECO:0007669"/>
    <property type="project" value="UniProtKB-SubCell"/>
</dbReference>
<dbReference type="Proteomes" id="UP000826271">
    <property type="component" value="Unassembled WGS sequence"/>
</dbReference>
<proteinExistence type="inferred from homology"/>
<keyword evidence="3 6" id="KW-0812">Transmembrane</keyword>
<gene>
    <name evidence="7" type="ORF">BUALT_Bualt03G0075900</name>
</gene>
<accession>A0AAV6Y2N0</accession>
<evidence type="ECO:0000256" key="2">
    <source>
        <dbReference type="ARBA" id="ARBA00010199"/>
    </source>
</evidence>
<sequence length="520" mass="57138">MEQPSPDTPPISTTDHYGSELERVLSDTHLPCLERYKKATWIELKLMFKLAAPAITVYLLNNAMSTSTHIFCGHLGNLEFAAASLGNQGIQLFAYGLLLGMGSAVETLCGQAYGAHRYDMLGVYLQRATVVLMLFSLPILMIYLLSRPILILMGETKEVASLASVYVSGLIPQIFAYAMNFPIQKFLQAQSIVAPSAWISLATLVVHLLLSWIAVYKIGLGLIGASLVLSVSWCIIVLAQFVYIIRSQKCRDTWTGFRWKAFTGLWEFVKLSFASAVMLCLETWYFQVLVLVAGLMDNPELALDALSVCMSLSGLTFMVSIGFNAATSVRVSNEIGAGNPQSAAFSVVVVNLVSFAVAVVEAIVVLRQRHVISYIFTGGETVANAVADLCPFLAVSLILNGVQPVLSGVAVGCGWQAFVAYVNIGCYYVVGIPVGCLLGFKFNLGVKGIWSGLIGGTLMQTLILLWVTFRTDWKKEVNLLIIVLFLTKEYVDQNRKPQNIFYFNRIYIYIYIGKNAKIIL</sequence>
<dbReference type="EMBL" id="WHWC01000003">
    <property type="protein sequence ID" value="KAG8385733.1"/>
    <property type="molecule type" value="Genomic_DNA"/>
</dbReference>
<comment type="similarity">
    <text evidence="2 6">Belongs to the multi antimicrobial extrusion (MATE) (TC 2.A.66.1) family.</text>
</comment>
<comment type="caution">
    <text evidence="7">The sequence shown here is derived from an EMBL/GenBank/DDBJ whole genome shotgun (WGS) entry which is preliminary data.</text>
</comment>
<evidence type="ECO:0000313" key="7">
    <source>
        <dbReference type="EMBL" id="KAG8385733.1"/>
    </source>
</evidence>
<dbReference type="InterPro" id="IPR045069">
    <property type="entry name" value="MATE_euk"/>
</dbReference>
<dbReference type="GO" id="GO:1990961">
    <property type="term" value="P:xenobiotic detoxification by transmembrane export across the plasma membrane"/>
    <property type="evidence" value="ECO:0007669"/>
    <property type="project" value="InterPro"/>
</dbReference>
<keyword evidence="4 6" id="KW-1133">Transmembrane helix</keyword>
<dbReference type="GO" id="GO:0042910">
    <property type="term" value="F:xenobiotic transmembrane transporter activity"/>
    <property type="evidence" value="ECO:0007669"/>
    <property type="project" value="InterPro"/>
</dbReference>
<feature type="transmembrane region" description="Helical" evidence="6">
    <location>
        <begin position="130"/>
        <end position="153"/>
    </location>
</feature>
<evidence type="ECO:0000256" key="1">
    <source>
        <dbReference type="ARBA" id="ARBA00004141"/>
    </source>
</evidence>
<protein>
    <recommendedName>
        <fullName evidence="6">Protein DETOXIFICATION</fullName>
    </recommendedName>
    <alternativeName>
        <fullName evidence="6">Multidrug and toxic compound extrusion protein</fullName>
    </alternativeName>
</protein>
<dbReference type="GO" id="GO:0015297">
    <property type="term" value="F:antiporter activity"/>
    <property type="evidence" value="ECO:0007669"/>
    <property type="project" value="InterPro"/>
</dbReference>
<evidence type="ECO:0000256" key="4">
    <source>
        <dbReference type="ARBA" id="ARBA00022989"/>
    </source>
</evidence>
<evidence type="ECO:0000256" key="6">
    <source>
        <dbReference type="RuleBase" id="RU004914"/>
    </source>
</evidence>
<keyword evidence="8" id="KW-1185">Reference proteome</keyword>
<dbReference type="PANTHER" id="PTHR11206">
    <property type="entry name" value="MULTIDRUG RESISTANCE PROTEIN"/>
    <property type="match status" value="1"/>
</dbReference>
<dbReference type="Pfam" id="PF01554">
    <property type="entry name" value="MatE"/>
    <property type="match status" value="2"/>
</dbReference>